<dbReference type="Proteomes" id="UP000198688">
    <property type="component" value="Chromosome I"/>
</dbReference>
<dbReference type="Pfam" id="PF00436">
    <property type="entry name" value="SSB"/>
    <property type="match status" value="1"/>
</dbReference>
<dbReference type="EMBL" id="LT629758">
    <property type="protein sequence ID" value="SDT68478.1"/>
    <property type="molecule type" value="Genomic_DNA"/>
</dbReference>
<dbReference type="GO" id="GO:0003697">
    <property type="term" value="F:single-stranded DNA binding"/>
    <property type="evidence" value="ECO:0007669"/>
    <property type="project" value="InterPro"/>
</dbReference>
<keyword evidence="1 2" id="KW-0238">DNA-binding</keyword>
<organism evidence="3 4">
    <name type="scientific">Actinoplanes derwentensis</name>
    <dbReference type="NCBI Taxonomy" id="113562"/>
    <lineage>
        <taxon>Bacteria</taxon>
        <taxon>Bacillati</taxon>
        <taxon>Actinomycetota</taxon>
        <taxon>Actinomycetes</taxon>
        <taxon>Micromonosporales</taxon>
        <taxon>Micromonosporaceae</taxon>
        <taxon>Actinoplanes</taxon>
    </lineage>
</organism>
<protein>
    <submittedName>
        <fullName evidence="3">Single-strand DNA-binding protein</fullName>
    </submittedName>
</protein>
<dbReference type="InterPro" id="IPR000424">
    <property type="entry name" value="Primosome_PriB/ssb"/>
</dbReference>
<reference evidence="3 4" key="1">
    <citation type="submission" date="2016-10" db="EMBL/GenBank/DDBJ databases">
        <authorList>
            <person name="de Groot N.N."/>
        </authorList>
    </citation>
    <scope>NUCLEOTIDE SEQUENCE [LARGE SCALE GENOMIC DNA]</scope>
    <source>
        <strain evidence="3 4">DSM 43941</strain>
    </source>
</reference>
<dbReference type="InterPro" id="IPR012340">
    <property type="entry name" value="NA-bd_OB-fold"/>
</dbReference>
<proteinExistence type="predicted"/>
<sequence>MFETNIAVVGNVLTAPEWRRTTTHNQLVANFRVASTARRFDRETNRWIDGDVLRIRVTAWRRLAEGVASSITVGDPVVVYGRIFTRDWIDDDNNNRVSYEMEALAVGHDLARGRTRLYRNKPVPQSTLEGPDSETVVRGEPTDALLDGEAPVRFGDGMPDEVAPTFLEVVAGIVDEAAETVAQPDPTSREPIAA</sequence>
<dbReference type="CDD" id="cd04496">
    <property type="entry name" value="SSB_OBF"/>
    <property type="match status" value="1"/>
</dbReference>
<dbReference type="STRING" id="113562.SAMN04489716_5629"/>
<gene>
    <name evidence="3" type="ORF">SAMN04489716_5629</name>
</gene>
<evidence type="ECO:0000256" key="1">
    <source>
        <dbReference type="ARBA" id="ARBA00023125"/>
    </source>
</evidence>
<keyword evidence="4" id="KW-1185">Reference proteome</keyword>
<dbReference type="OrthoDB" id="9809878at2"/>
<dbReference type="SUPFAM" id="SSF50249">
    <property type="entry name" value="Nucleic acid-binding proteins"/>
    <property type="match status" value="1"/>
</dbReference>
<evidence type="ECO:0000256" key="2">
    <source>
        <dbReference type="PROSITE-ProRule" id="PRU00252"/>
    </source>
</evidence>
<dbReference type="AlphaFoldDB" id="A0A1H2CDA5"/>
<dbReference type="PROSITE" id="PS50935">
    <property type="entry name" value="SSB"/>
    <property type="match status" value="1"/>
</dbReference>
<dbReference type="Gene3D" id="2.40.50.140">
    <property type="entry name" value="Nucleic acid-binding proteins"/>
    <property type="match status" value="1"/>
</dbReference>
<evidence type="ECO:0000313" key="4">
    <source>
        <dbReference type="Proteomes" id="UP000198688"/>
    </source>
</evidence>
<evidence type="ECO:0000313" key="3">
    <source>
        <dbReference type="EMBL" id="SDT68478.1"/>
    </source>
</evidence>
<name>A0A1H2CDA5_9ACTN</name>
<accession>A0A1H2CDA5</accession>